<sequence length="2145" mass="230687">MSFLSPASPKLAPWKVLLRRRSERGAGARVRYRAGVSRRGHGKRGQRPGSGALDARRPEQPVHPHRAAHRPAGPGARGTRDRQLRHQRLQGKDGTGPHQAVHHHLCRAARLPRHHEGGRSAPRPAQLSRRPGARDCRLGPHLPATQPEGFRQRPAAASGGAAAPRAQHAAASARSDRDYGSQRLRNPGPDRRRRGHAAEPECAGAAGRRQEQQDLARGRRHLYRLLPQQQRQGIAADPERRGRNLGDRHQAAGSLLLGRGDCLRQYFADAGNHRHPGRADPAPGRRGGIALARSRQPRAPHVRDRHAGLGAAQTRQARSGRVGNHETAPHDRHVDPGRLAAPDPESGGRDRPPAPRKIRRHRLPARFKGREHPPVRAHRGRGRRVRRADAQALLQGCVAGGKSDGAPARSGRPSSRSAVRGSADPQYRPGRGDQRALPGLIGRILPGQPGERSHPAWPAPLLASRAAARQARAGPDDRLRHVRRRRVRHARHRQLLAGGQRVRQRGRSGRGHPAQVGGAENQGGPLFRRPRQRPVHADRRARRRGRTARDRRKGQPPGRLRRVVHLPRPRRVRVRGRAPGVGRHHVRAGRTGAAQRVGGEDPVSKSRAGQNGRWRRHPRHHSGAGRQVRQRVDQHPQVAVRGTQDRRARPGTGAPAAQGQAGGQGGGAVRAHVRRRRQGQAAGVSEQPARRGGPVRSKQLALSTGPKCRARPCMKAGMAIRRSTAAWSAASIDVPVRRDRAANRHSYYYGADMKPSLSLQTALAAAITTAAFVVPFTSTAQAAETTGAAGKPTVVLVHGAFADSSSWDGVIAKLEKDGYNVIAAGNPLRSVKGDGAYVASLLKSIPGSVVLVGHSYGGSVISAAAAGAANVKALVYVAAFAPEAGETAAGLSGKFPGSTLGPTLAPPVALADGGKDLYIQKDKFPAQFAADVPADKARLMAAGQRPITDGALNEASPAPAWKTIPSWFIYGTADKNIPPASQAFMAKRANAKDTVVVKGASHVVMTSHPAEVAKLIEAAAAGLVVQAHAWRAGHLDGAAQRARDQVEQDVGAQAAAARAALGGEERVEQLAQRGRVHAHAVVAVVKIDEVAIDLARDFDLAALPLFKTMHQRVDHEVGHHLRHGAGEAGHVDVVFAIDLDGDRLALELGLQRQQHFIEVLAQIKAADIVRRLVHRHLLEAAHQRRRPLGVGGHDAQRLVDDVEELVQAVLVQRAGRQVGAGELEFFHQVAGGRHADTQRRIDLVRHAGHQPPQRRQLFLPHQFALGILERRQRVFQRGVLFFQRVVGVADLVLGAAPLGHLVRQQGRALLHCPFQPVHALQAAQRGRHVVGNQGKQGLVFVVERVLFVVALDHHGAQHLVVLVQQRATHPVLGNGADAEARVVGALGNVLGSRHHDGAAAVDHGCRGRRALGQLEQLVLARRLVHFVDKIHEAHLVCGAFMVAERHEKIGGVHDAKYYQPAPSRASADWTLRRFAVAVVDPARCAGHAELEVGRHPHLGQLFAIAIERGERGVRVVLVRHDVERDFYLAVVGADEHVLVQLRVQLLLVPADHLVGRLDQGIEGVDVERLGIFLVAAHGPGTDQRRLRFAILDHGHRPALVIVVLDHARGPAIALPQARFLDRAIVLDLVGRIGYFGKFVAHAGARASPHRDGSDRHYRKSLADDARPVLHQRRFRWLGARVDGRGRYLVAERGDDDRCPPLGAAGRRSIPPIAPFVAIRWLAPLRDGTVQPCQTAPEQPTNGVNIMNTTAKKLLVAAIVFLVAVSAWQSLLGDGMHVNLDGDEFDGPLGALHRHRAGERAGAGRRGRAGRHVAADAAAADPDRPVLVLHGPRPQAARAPLPAGRVTIAIGSGRDMSPGRSGLGVPADPASDFLADPACVNPLLRFGTHELVVAAGAQRAGRAGAAAVAPVVQRAALAQVAGVGAGADQIHQRLAAQFLGQLPGLLLVAPHERGFQLGAGIHAQVERDLQRLHGVVAAVRVARKIGLAHAADEHRQAAPVRHGGGHRHEQQVAAGNKGVGQAVGLGFDGDIVRHRRLRDFGNQGQIDHVILAQLGVPRRMQGAQAGDQLRAHREFHGVALAIIETDGFDPGVILERPCQAGGGVLSTAKQDQGGIGRQHDFSFNVKRYYKYAIFWGNPVPCVETPP</sequence>
<accession>A0A699GFL5</accession>
<comment type="caution">
    <text evidence="3">The sequence shown here is derived from an EMBL/GenBank/DDBJ whole genome shotgun (WGS) entry which is preliminary data.</text>
</comment>
<proteinExistence type="predicted"/>
<dbReference type="EMBL" id="BKCJ010000008">
    <property type="protein sequence ID" value="GEU28533.1"/>
    <property type="molecule type" value="Genomic_DNA"/>
</dbReference>
<feature type="domain" description="AB hydrolase-1" evidence="2">
    <location>
        <begin position="794"/>
        <end position="1014"/>
    </location>
</feature>
<feature type="compositionally biased region" description="Low complexity" evidence="1">
    <location>
        <begin position="405"/>
        <end position="423"/>
    </location>
</feature>
<feature type="compositionally biased region" description="Basic residues" evidence="1">
    <location>
        <begin position="30"/>
        <end position="46"/>
    </location>
</feature>
<dbReference type="GO" id="GO:0016787">
    <property type="term" value="F:hydrolase activity"/>
    <property type="evidence" value="ECO:0007669"/>
    <property type="project" value="UniProtKB-ARBA"/>
</dbReference>
<feature type="compositionally biased region" description="Basic and acidic residues" evidence="1">
    <location>
        <begin position="237"/>
        <end position="246"/>
    </location>
</feature>
<feature type="region of interest" description="Disordered" evidence="1">
    <location>
        <begin position="293"/>
        <end position="440"/>
    </location>
</feature>
<dbReference type="InterPro" id="IPR000073">
    <property type="entry name" value="AB_hydrolase_1"/>
</dbReference>
<evidence type="ECO:0000259" key="2">
    <source>
        <dbReference type="Pfam" id="PF12697"/>
    </source>
</evidence>
<feature type="compositionally biased region" description="Basic residues" evidence="1">
    <location>
        <begin position="354"/>
        <end position="367"/>
    </location>
</feature>
<organism evidence="3">
    <name type="scientific">Tanacetum cinerariifolium</name>
    <name type="common">Dalmatian daisy</name>
    <name type="synonym">Chrysanthemum cinerariifolium</name>
    <dbReference type="NCBI Taxonomy" id="118510"/>
    <lineage>
        <taxon>Eukaryota</taxon>
        <taxon>Viridiplantae</taxon>
        <taxon>Streptophyta</taxon>
        <taxon>Embryophyta</taxon>
        <taxon>Tracheophyta</taxon>
        <taxon>Spermatophyta</taxon>
        <taxon>Magnoliopsida</taxon>
        <taxon>eudicotyledons</taxon>
        <taxon>Gunneridae</taxon>
        <taxon>Pentapetalae</taxon>
        <taxon>asterids</taxon>
        <taxon>campanulids</taxon>
        <taxon>Asterales</taxon>
        <taxon>Asteraceae</taxon>
        <taxon>Asteroideae</taxon>
        <taxon>Anthemideae</taxon>
        <taxon>Anthemidinae</taxon>
        <taxon>Tanacetum</taxon>
    </lineage>
</organism>
<feature type="compositionally biased region" description="Basic and acidic residues" evidence="1">
    <location>
        <begin position="208"/>
        <end position="217"/>
    </location>
</feature>
<feature type="compositionally biased region" description="Basic and acidic residues" evidence="1">
    <location>
        <begin position="323"/>
        <end position="336"/>
    </location>
</feature>
<feature type="compositionally biased region" description="Basic residues" evidence="1">
    <location>
        <begin position="528"/>
        <end position="588"/>
    </location>
</feature>
<feature type="compositionally biased region" description="Basic residues" evidence="1">
    <location>
        <begin position="613"/>
        <end position="623"/>
    </location>
</feature>
<dbReference type="InterPro" id="IPR029058">
    <property type="entry name" value="AB_hydrolase_fold"/>
</dbReference>
<evidence type="ECO:0000256" key="1">
    <source>
        <dbReference type="SAM" id="MobiDB-lite"/>
    </source>
</evidence>
<reference evidence="3" key="1">
    <citation type="journal article" date="2019" name="Sci. Rep.">
        <title>Draft genome of Tanacetum cinerariifolium, the natural source of mosquito coil.</title>
        <authorList>
            <person name="Yamashiro T."/>
            <person name="Shiraishi A."/>
            <person name="Satake H."/>
            <person name="Nakayama K."/>
        </authorList>
    </citation>
    <scope>NUCLEOTIDE SEQUENCE</scope>
</reference>
<protein>
    <recommendedName>
        <fullName evidence="2">AB hydrolase-1 domain-containing protein</fullName>
    </recommendedName>
</protein>
<dbReference type="InterPro" id="IPR052897">
    <property type="entry name" value="Sec-Metab_Biosynth_Hydrolase"/>
</dbReference>
<dbReference type="Pfam" id="PF12697">
    <property type="entry name" value="Abhydrolase_6"/>
    <property type="match status" value="1"/>
</dbReference>
<feature type="region of interest" description="Disordered" evidence="1">
    <location>
        <begin position="486"/>
        <end position="707"/>
    </location>
</feature>
<evidence type="ECO:0000313" key="3">
    <source>
        <dbReference type="EMBL" id="GEU28533.1"/>
    </source>
</evidence>
<feature type="compositionally biased region" description="Basic residues" evidence="1">
    <location>
        <begin position="375"/>
        <end position="386"/>
    </location>
</feature>
<dbReference type="SUPFAM" id="SSF53474">
    <property type="entry name" value="alpha/beta-Hydrolases"/>
    <property type="match status" value="1"/>
</dbReference>
<feature type="region of interest" description="Disordered" evidence="1">
    <location>
        <begin position="21"/>
        <end position="246"/>
    </location>
</feature>
<dbReference type="PANTHER" id="PTHR37017">
    <property type="entry name" value="AB HYDROLASE-1 DOMAIN-CONTAINING PROTEIN-RELATED"/>
    <property type="match status" value="1"/>
</dbReference>
<feature type="compositionally biased region" description="Low complexity" evidence="1">
    <location>
        <begin position="650"/>
        <end position="659"/>
    </location>
</feature>
<name>A0A699GFL5_TANCI</name>
<feature type="compositionally biased region" description="Low complexity" evidence="1">
    <location>
        <begin position="152"/>
        <end position="173"/>
    </location>
</feature>
<feature type="compositionally biased region" description="Basic residues" evidence="1">
    <location>
        <begin position="100"/>
        <end position="113"/>
    </location>
</feature>
<dbReference type="PANTHER" id="PTHR37017:SF11">
    <property type="entry name" value="ESTERASE_LIPASE_THIOESTERASE DOMAIN-CONTAINING PROTEIN"/>
    <property type="match status" value="1"/>
</dbReference>
<dbReference type="Gene3D" id="3.40.50.1820">
    <property type="entry name" value="alpha/beta hydrolase"/>
    <property type="match status" value="1"/>
</dbReference>
<gene>
    <name evidence="3" type="ORF">Tci_000511</name>
</gene>